<proteinExistence type="predicted"/>
<keyword evidence="3" id="KW-1185">Reference proteome</keyword>
<feature type="non-terminal residue" evidence="2">
    <location>
        <position position="1"/>
    </location>
</feature>
<name>A0A8J5JZE5_HOMAM</name>
<protein>
    <submittedName>
        <fullName evidence="2">Uncharacterized protein</fullName>
    </submittedName>
</protein>
<reference evidence="2" key="1">
    <citation type="journal article" date="2021" name="Sci. Adv.">
        <title>The American lobster genome reveals insights on longevity, neural, and immune adaptations.</title>
        <authorList>
            <person name="Polinski J.M."/>
            <person name="Zimin A.V."/>
            <person name="Clark K.F."/>
            <person name="Kohn A.B."/>
            <person name="Sadowski N."/>
            <person name="Timp W."/>
            <person name="Ptitsyn A."/>
            <person name="Khanna P."/>
            <person name="Romanova D.Y."/>
            <person name="Williams P."/>
            <person name="Greenwood S.J."/>
            <person name="Moroz L.L."/>
            <person name="Walt D.R."/>
            <person name="Bodnar A.G."/>
        </authorList>
    </citation>
    <scope>NUCLEOTIDE SEQUENCE</scope>
    <source>
        <strain evidence="2">GMGI-L3</strain>
    </source>
</reference>
<feature type="region of interest" description="Disordered" evidence="1">
    <location>
        <begin position="1"/>
        <end position="26"/>
    </location>
</feature>
<organism evidence="2 3">
    <name type="scientific">Homarus americanus</name>
    <name type="common">American lobster</name>
    <dbReference type="NCBI Taxonomy" id="6706"/>
    <lineage>
        <taxon>Eukaryota</taxon>
        <taxon>Metazoa</taxon>
        <taxon>Ecdysozoa</taxon>
        <taxon>Arthropoda</taxon>
        <taxon>Crustacea</taxon>
        <taxon>Multicrustacea</taxon>
        <taxon>Malacostraca</taxon>
        <taxon>Eumalacostraca</taxon>
        <taxon>Eucarida</taxon>
        <taxon>Decapoda</taxon>
        <taxon>Pleocyemata</taxon>
        <taxon>Astacidea</taxon>
        <taxon>Nephropoidea</taxon>
        <taxon>Nephropidae</taxon>
        <taxon>Homarus</taxon>
    </lineage>
</organism>
<comment type="caution">
    <text evidence="2">The sequence shown here is derived from an EMBL/GenBank/DDBJ whole genome shotgun (WGS) entry which is preliminary data.</text>
</comment>
<gene>
    <name evidence="2" type="ORF">Hamer_G022793</name>
</gene>
<dbReference type="Proteomes" id="UP000747542">
    <property type="component" value="Unassembled WGS sequence"/>
</dbReference>
<dbReference type="EMBL" id="JAHLQT010021714">
    <property type="protein sequence ID" value="KAG7167325.1"/>
    <property type="molecule type" value="Genomic_DNA"/>
</dbReference>
<evidence type="ECO:0000313" key="2">
    <source>
        <dbReference type="EMBL" id="KAG7167325.1"/>
    </source>
</evidence>
<evidence type="ECO:0000256" key="1">
    <source>
        <dbReference type="SAM" id="MobiDB-lite"/>
    </source>
</evidence>
<accession>A0A8J5JZE5</accession>
<evidence type="ECO:0000313" key="3">
    <source>
        <dbReference type="Proteomes" id="UP000747542"/>
    </source>
</evidence>
<sequence length="110" mass="11878">KAEALQGEAEISGGGEGPHTPPPYASAPLLTHSHCLLRVLGINLRDGKFPMVSTKVFLWRWPWRGGAKLITGVALTVSSQWFLPLIHLNIEGFATISNPLGTRVFTSSSD</sequence>
<dbReference type="AlphaFoldDB" id="A0A8J5JZE5"/>